<evidence type="ECO:0000259" key="7">
    <source>
        <dbReference type="PROSITE" id="PS50045"/>
    </source>
</evidence>
<dbReference type="RefSeq" id="WP_192509630.1">
    <property type="nucleotide sequence ID" value="NZ_AQGV01000015.1"/>
</dbReference>
<keyword evidence="4" id="KW-0238">DNA-binding</keyword>
<evidence type="ECO:0000259" key="6">
    <source>
        <dbReference type="PROSITE" id="PS01124"/>
    </source>
</evidence>
<dbReference type="Gene3D" id="3.40.50.300">
    <property type="entry name" value="P-loop containing nucleotide triphosphate hydrolases"/>
    <property type="match status" value="1"/>
</dbReference>
<evidence type="ECO:0000256" key="5">
    <source>
        <dbReference type="ARBA" id="ARBA00023163"/>
    </source>
</evidence>
<dbReference type="SMART" id="SM00342">
    <property type="entry name" value="HTH_ARAC"/>
    <property type="match status" value="1"/>
</dbReference>
<keyword evidence="3" id="KW-0805">Transcription regulation</keyword>
<dbReference type="PRINTS" id="PR00032">
    <property type="entry name" value="HTHARAC"/>
</dbReference>
<evidence type="ECO:0000256" key="3">
    <source>
        <dbReference type="ARBA" id="ARBA00023015"/>
    </source>
</evidence>
<dbReference type="InterPro" id="IPR058031">
    <property type="entry name" value="AAA_lid_NorR"/>
</dbReference>
<feature type="domain" description="HTH araC/xylS-type" evidence="6">
    <location>
        <begin position="296"/>
        <end position="395"/>
    </location>
</feature>
<dbReference type="InterPro" id="IPR020449">
    <property type="entry name" value="Tscrpt_reg_AraC-type_HTH"/>
</dbReference>
<dbReference type="PROSITE" id="PS50045">
    <property type="entry name" value="SIGMA54_INTERACT_4"/>
    <property type="match status" value="1"/>
</dbReference>
<dbReference type="Gene3D" id="1.10.8.60">
    <property type="match status" value="1"/>
</dbReference>
<dbReference type="InterPro" id="IPR009057">
    <property type="entry name" value="Homeodomain-like_sf"/>
</dbReference>
<keyword evidence="1" id="KW-0547">Nucleotide-binding</keyword>
<dbReference type="PROSITE" id="PS01124">
    <property type="entry name" value="HTH_ARAC_FAMILY_2"/>
    <property type="match status" value="1"/>
</dbReference>
<proteinExistence type="predicted"/>
<dbReference type="Pfam" id="PF25601">
    <property type="entry name" value="AAA_lid_14"/>
    <property type="match status" value="1"/>
</dbReference>
<sequence length="399" mass="45095">MSVQLKVTPNITPWIGKSDALFKLKQDIEKLACSTIPIHITGSSGTGKSLVVQQIHQYSPHQHGKLVISCCKLWAPESIRNELDSLINQACHGTVYLKNIDALSSTQFEQIKDYWLLDNPLNNAVRLITSTSQCARTDAGQVDDSLMWLQYYCLTLVLPSLSQRKGDVEPLISYYQKTDLRIGQLKLEKSTIALLNNYSWPDNVKQLKRCLEKLTFINDNLEITPQALIDVFPCMAPNFAKNTELNRDTQLSLQPQLPKPDTDLEGELTLDFQTINTAPQLTEAATVHYKPHPALKRALDYLEAHYTQPLSLSEVAECACVSPSHLSFLFKRYVGQSFKQTLLRIRIKTAMARFKENPYSQVTEVCDDVGFSDLSFFVRKFKAVVGVSPGVYRDQRAKH</sequence>
<dbReference type="Gene3D" id="1.10.10.60">
    <property type="entry name" value="Homeodomain-like"/>
    <property type="match status" value="2"/>
</dbReference>
<dbReference type="PANTHER" id="PTHR43280:SF10">
    <property type="entry name" value="REGULATORY PROTEIN POCR"/>
    <property type="match status" value="1"/>
</dbReference>
<comment type="caution">
    <text evidence="8">The sequence shown here is derived from an EMBL/GenBank/DDBJ whole genome shotgun (WGS) entry which is preliminary data.</text>
</comment>
<keyword evidence="9" id="KW-1185">Reference proteome</keyword>
<evidence type="ECO:0000313" key="8">
    <source>
        <dbReference type="EMBL" id="MBE0370541.1"/>
    </source>
</evidence>
<dbReference type="PANTHER" id="PTHR43280">
    <property type="entry name" value="ARAC-FAMILY TRANSCRIPTIONAL REGULATOR"/>
    <property type="match status" value="1"/>
</dbReference>
<evidence type="ECO:0000313" key="9">
    <source>
        <dbReference type="Proteomes" id="UP000615755"/>
    </source>
</evidence>
<dbReference type="EMBL" id="AQGV01000015">
    <property type="protein sequence ID" value="MBE0370541.1"/>
    <property type="molecule type" value="Genomic_DNA"/>
</dbReference>
<dbReference type="Proteomes" id="UP000615755">
    <property type="component" value="Unassembled WGS sequence"/>
</dbReference>
<dbReference type="Pfam" id="PF12833">
    <property type="entry name" value="HTH_18"/>
    <property type="match status" value="1"/>
</dbReference>
<name>A0ABR9EHT0_9GAMM</name>
<organism evidence="8 9">
    <name type="scientific">Pseudoalteromonas aurantia 208</name>
    <dbReference type="NCBI Taxonomy" id="1314867"/>
    <lineage>
        <taxon>Bacteria</taxon>
        <taxon>Pseudomonadati</taxon>
        <taxon>Pseudomonadota</taxon>
        <taxon>Gammaproteobacteria</taxon>
        <taxon>Alteromonadales</taxon>
        <taxon>Pseudoalteromonadaceae</taxon>
        <taxon>Pseudoalteromonas</taxon>
    </lineage>
</organism>
<dbReference type="SUPFAM" id="SSF52540">
    <property type="entry name" value="P-loop containing nucleoside triphosphate hydrolases"/>
    <property type="match status" value="1"/>
</dbReference>
<evidence type="ECO:0000256" key="4">
    <source>
        <dbReference type="ARBA" id="ARBA00023125"/>
    </source>
</evidence>
<evidence type="ECO:0008006" key="10">
    <source>
        <dbReference type="Google" id="ProtNLM"/>
    </source>
</evidence>
<accession>A0ABR9EHT0</accession>
<dbReference type="InterPro" id="IPR018060">
    <property type="entry name" value="HTH_AraC"/>
</dbReference>
<feature type="domain" description="Sigma-54 factor interaction" evidence="7">
    <location>
        <begin position="14"/>
        <end position="216"/>
    </location>
</feature>
<reference evidence="8 9" key="1">
    <citation type="submission" date="2015-03" db="EMBL/GenBank/DDBJ databases">
        <title>Genome sequence of Pseudoalteromonas aurantia.</title>
        <authorList>
            <person name="Xie B.-B."/>
            <person name="Rong J.-C."/>
            <person name="Qin Q.-L."/>
            <person name="Zhang Y.-Z."/>
        </authorList>
    </citation>
    <scope>NUCLEOTIDE SEQUENCE [LARGE SCALE GENOMIC DNA]</scope>
    <source>
        <strain evidence="8 9">208</strain>
    </source>
</reference>
<keyword evidence="5" id="KW-0804">Transcription</keyword>
<evidence type="ECO:0000256" key="1">
    <source>
        <dbReference type="ARBA" id="ARBA00022741"/>
    </source>
</evidence>
<evidence type="ECO:0000256" key="2">
    <source>
        <dbReference type="ARBA" id="ARBA00022840"/>
    </source>
</evidence>
<dbReference type="Pfam" id="PF14532">
    <property type="entry name" value="Sigma54_activ_2"/>
    <property type="match status" value="1"/>
</dbReference>
<dbReference type="InterPro" id="IPR002078">
    <property type="entry name" value="Sigma_54_int"/>
</dbReference>
<gene>
    <name evidence="8" type="ORF">PAUR_b0601</name>
</gene>
<keyword evidence="2" id="KW-0067">ATP-binding</keyword>
<dbReference type="SUPFAM" id="SSF46689">
    <property type="entry name" value="Homeodomain-like"/>
    <property type="match status" value="2"/>
</dbReference>
<dbReference type="InterPro" id="IPR027417">
    <property type="entry name" value="P-loop_NTPase"/>
</dbReference>
<protein>
    <recommendedName>
        <fullName evidence="10">AraC family transcriptional regulator</fullName>
    </recommendedName>
</protein>